<dbReference type="Pfam" id="PF02909">
    <property type="entry name" value="TetR_C_1"/>
    <property type="match status" value="1"/>
</dbReference>
<dbReference type="Gene3D" id="1.10.357.10">
    <property type="entry name" value="Tetracycline Repressor, domain 2"/>
    <property type="match status" value="1"/>
</dbReference>
<evidence type="ECO:0000256" key="2">
    <source>
        <dbReference type="ARBA" id="ARBA00023015"/>
    </source>
</evidence>
<keyword evidence="1" id="KW-0678">Repressor</keyword>
<dbReference type="SUPFAM" id="SSF48498">
    <property type="entry name" value="Tetracyclin repressor-like, C-terminal domain"/>
    <property type="match status" value="1"/>
</dbReference>
<dbReference type="InterPro" id="IPR004111">
    <property type="entry name" value="Repressor_TetR_C"/>
</dbReference>
<dbReference type="Gene3D" id="1.10.10.60">
    <property type="entry name" value="Homeodomain-like"/>
    <property type="match status" value="1"/>
</dbReference>
<name>A0A4U1D0X6_9BACI</name>
<dbReference type="PRINTS" id="PR00455">
    <property type="entry name" value="HTHTETR"/>
</dbReference>
<evidence type="ECO:0000313" key="8">
    <source>
        <dbReference type="Proteomes" id="UP000307756"/>
    </source>
</evidence>
<dbReference type="PROSITE" id="PS50977">
    <property type="entry name" value="HTH_TETR_2"/>
    <property type="match status" value="1"/>
</dbReference>
<evidence type="ECO:0000256" key="5">
    <source>
        <dbReference type="PROSITE-ProRule" id="PRU00335"/>
    </source>
</evidence>
<dbReference type="GO" id="GO:0046677">
    <property type="term" value="P:response to antibiotic"/>
    <property type="evidence" value="ECO:0007669"/>
    <property type="project" value="InterPro"/>
</dbReference>
<keyword evidence="4" id="KW-0804">Transcription</keyword>
<sequence length="220" mass="25152">MANKINKEIITEAALEILHEKGISNLTMRNVAAKLKVKAPALYWYIKNKQELLQLIAEHISSLIQFPEPRADWEEEITLLSHATRNAMLSIPDGAEIMMDTLPTTTKRLHVINRTFEIFHRANFPEEKIFSSVTLINSYVTSFVLDEQKQQRMLEEIGIEEVVKKFTDAIMNIPKEDAPYVHRHMLLPEGKINDEHSFLEGLHIIINGIKATNKGSSPRA</sequence>
<feature type="DNA-binding region" description="H-T-H motif" evidence="5">
    <location>
        <begin position="27"/>
        <end position="46"/>
    </location>
</feature>
<evidence type="ECO:0000259" key="6">
    <source>
        <dbReference type="PROSITE" id="PS50977"/>
    </source>
</evidence>
<dbReference type="GO" id="GO:0003677">
    <property type="term" value="F:DNA binding"/>
    <property type="evidence" value="ECO:0007669"/>
    <property type="project" value="UniProtKB-UniRule"/>
</dbReference>
<evidence type="ECO:0000256" key="1">
    <source>
        <dbReference type="ARBA" id="ARBA00022491"/>
    </source>
</evidence>
<dbReference type="InterPro" id="IPR036271">
    <property type="entry name" value="Tet_transcr_reg_TetR-rel_C_sf"/>
</dbReference>
<dbReference type="OrthoDB" id="166040at2"/>
<dbReference type="GO" id="GO:0045892">
    <property type="term" value="P:negative regulation of DNA-templated transcription"/>
    <property type="evidence" value="ECO:0007669"/>
    <property type="project" value="InterPro"/>
</dbReference>
<dbReference type="Proteomes" id="UP000307756">
    <property type="component" value="Unassembled WGS sequence"/>
</dbReference>
<dbReference type="InterPro" id="IPR003012">
    <property type="entry name" value="Tet_transcr_reg_TetR"/>
</dbReference>
<organism evidence="7 8">
    <name type="scientific">Robertmurraya kyonggiensis</name>
    <dbReference type="NCBI Taxonomy" id="1037680"/>
    <lineage>
        <taxon>Bacteria</taxon>
        <taxon>Bacillati</taxon>
        <taxon>Bacillota</taxon>
        <taxon>Bacilli</taxon>
        <taxon>Bacillales</taxon>
        <taxon>Bacillaceae</taxon>
        <taxon>Robertmurraya</taxon>
    </lineage>
</organism>
<evidence type="ECO:0000256" key="4">
    <source>
        <dbReference type="ARBA" id="ARBA00023163"/>
    </source>
</evidence>
<dbReference type="InterPro" id="IPR009057">
    <property type="entry name" value="Homeodomain-like_sf"/>
</dbReference>
<keyword evidence="3 5" id="KW-0238">DNA-binding</keyword>
<keyword evidence="8" id="KW-1185">Reference proteome</keyword>
<evidence type="ECO:0000313" key="7">
    <source>
        <dbReference type="EMBL" id="TKC14807.1"/>
    </source>
</evidence>
<accession>A0A4U1D0X6</accession>
<dbReference type="RefSeq" id="WP_136833530.1">
    <property type="nucleotide sequence ID" value="NZ_SWBM01000008.1"/>
</dbReference>
<dbReference type="PRINTS" id="PR00400">
    <property type="entry name" value="TETREPRESSOR"/>
</dbReference>
<dbReference type="InterPro" id="IPR001647">
    <property type="entry name" value="HTH_TetR"/>
</dbReference>
<proteinExistence type="predicted"/>
<protein>
    <submittedName>
        <fullName evidence="7">TetR family transcriptional regulator</fullName>
    </submittedName>
</protein>
<gene>
    <name evidence="7" type="ORF">FA727_21435</name>
</gene>
<keyword evidence="2" id="KW-0805">Transcription regulation</keyword>
<feature type="domain" description="HTH tetR-type" evidence="6">
    <location>
        <begin position="4"/>
        <end position="64"/>
    </location>
</feature>
<dbReference type="SUPFAM" id="SSF46689">
    <property type="entry name" value="Homeodomain-like"/>
    <property type="match status" value="1"/>
</dbReference>
<reference evidence="7 8" key="1">
    <citation type="journal article" date="2011" name="J. Microbiol.">
        <title>Bacillus kyonggiensis sp. nov., isolated from soil of a lettuce field.</title>
        <authorList>
            <person name="Dong K."/>
            <person name="Lee S."/>
        </authorList>
    </citation>
    <scope>NUCLEOTIDE SEQUENCE [LARGE SCALE GENOMIC DNA]</scope>
    <source>
        <strain evidence="7 8">NB22</strain>
    </source>
</reference>
<dbReference type="Pfam" id="PF00440">
    <property type="entry name" value="TetR_N"/>
    <property type="match status" value="1"/>
</dbReference>
<dbReference type="EMBL" id="SWBM01000008">
    <property type="protein sequence ID" value="TKC14807.1"/>
    <property type="molecule type" value="Genomic_DNA"/>
</dbReference>
<evidence type="ECO:0000256" key="3">
    <source>
        <dbReference type="ARBA" id="ARBA00023125"/>
    </source>
</evidence>
<dbReference type="AlphaFoldDB" id="A0A4U1D0X6"/>
<comment type="caution">
    <text evidence="7">The sequence shown here is derived from an EMBL/GenBank/DDBJ whole genome shotgun (WGS) entry which is preliminary data.</text>
</comment>